<evidence type="ECO:0000256" key="4">
    <source>
        <dbReference type="ARBA" id="ARBA00023180"/>
    </source>
</evidence>
<evidence type="ECO:0000313" key="10">
    <source>
        <dbReference type="Proteomes" id="UP001152759"/>
    </source>
</evidence>
<keyword evidence="5" id="KW-0326">Glycosidase</keyword>
<keyword evidence="5" id="KW-0378">Hydrolase</keyword>
<dbReference type="KEGG" id="btab:109044628"/>
<keyword evidence="7" id="KW-0472">Membrane</keyword>
<keyword evidence="4" id="KW-0325">Glycoprotein</keyword>
<dbReference type="InterPro" id="IPR045857">
    <property type="entry name" value="O16G_dom_2"/>
</dbReference>
<keyword evidence="10" id="KW-1185">Reference proteome</keyword>
<feature type="region of interest" description="Disordered" evidence="6">
    <location>
        <begin position="398"/>
        <end position="431"/>
    </location>
</feature>
<dbReference type="GO" id="GO:0004558">
    <property type="term" value="F:alpha-1,4-glucosidase activity"/>
    <property type="evidence" value="ECO:0007669"/>
    <property type="project" value="UniProtKB-EC"/>
</dbReference>
<protein>
    <recommendedName>
        <fullName evidence="3">alpha-glucosidase</fullName>
        <ecNumber evidence="3">3.2.1.20</ecNumber>
    </recommendedName>
</protein>
<feature type="domain" description="Glycosyl hydrolase family 13 catalytic" evidence="8">
    <location>
        <begin position="40"/>
        <end position="421"/>
    </location>
</feature>
<accession>A0A9P0AH54</accession>
<dbReference type="Proteomes" id="UP001152759">
    <property type="component" value="Chromosome 8"/>
</dbReference>
<gene>
    <name evidence="9" type="ORF">BEMITA_LOCUS12756</name>
</gene>
<keyword evidence="7" id="KW-0812">Transmembrane</keyword>
<dbReference type="EMBL" id="OU963869">
    <property type="protein sequence ID" value="CAH0394460.1"/>
    <property type="molecule type" value="Genomic_DNA"/>
</dbReference>
<keyword evidence="7" id="KW-1133">Transmembrane helix</keyword>
<proteinExistence type="inferred from homology"/>
<evidence type="ECO:0000313" key="9">
    <source>
        <dbReference type="EMBL" id="CAH0394460.1"/>
    </source>
</evidence>
<evidence type="ECO:0000259" key="8">
    <source>
        <dbReference type="SMART" id="SM00642"/>
    </source>
</evidence>
<dbReference type="InterPro" id="IPR017853">
    <property type="entry name" value="GH"/>
</dbReference>
<dbReference type="SUPFAM" id="SSF51445">
    <property type="entry name" value="(Trans)glycosidases"/>
    <property type="match status" value="1"/>
</dbReference>
<dbReference type="Gene3D" id="3.20.20.80">
    <property type="entry name" value="Glycosidases"/>
    <property type="match status" value="1"/>
</dbReference>
<evidence type="ECO:0000256" key="2">
    <source>
        <dbReference type="ARBA" id="ARBA00008061"/>
    </source>
</evidence>
<dbReference type="PANTHER" id="PTHR10357:SF179">
    <property type="entry name" value="NEUTRAL AND BASIC AMINO ACID TRANSPORT PROTEIN RBAT"/>
    <property type="match status" value="1"/>
</dbReference>
<name>A0A9P0AH54_BEMTA</name>
<dbReference type="GO" id="GO:0005975">
    <property type="term" value="P:carbohydrate metabolic process"/>
    <property type="evidence" value="ECO:0007669"/>
    <property type="project" value="InterPro"/>
</dbReference>
<dbReference type="Pfam" id="PF00128">
    <property type="entry name" value="Alpha-amylase"/>
    <property type="match status" value="1"/>
</dbReference>
<dbReference type="EC" id="3.2.1.20" evidence="3"/>
<evidence type="ECO:0000256" key="1">
    <source>
        <dbReference type="ARBA" id="ARBA00001657"/>
    </source>
</evidence>
<dbReference type="AlphaFoldDB" id="A0A9P0AH54"/>
<dbReference type="Gene3D" id="3.90.400.10">
    <property type="entry name" value="Oligo-1,6-glucosidase, Domain 2"/>
    <property type="match status" value="1"/>
</dbReference>
<dbReference type="Gene3D" id="2.60.40.1180">
    <property type="entry name" value="Golgi alpha-mannosidase II"/>
    <property type="match status" value="1"/>
</dbReference>
<sequence>MGRVLYHLLSCVLGSFRTEDTSPSSSLSPLDWWQNTLIYQVYPRSFKDSDGDGIGDLNGITEKLDYIQDLGVDTVWIQPFFKSPMDDMGYDVQDFKAVDPLFGTMEDFKRLLKGIKERGMKVILDFVVNHTSDQCEWFQLSEQGVEPYKDYYVWRDAKKFNDTHKTYPNNWSSMFHGTAWQWSEMRKQYYLHQFSVQQPDLNYRNPRVVKEMENVMRFWLDMGVDGFRLDAPKHMFESEHFLDEPDIKGTFGWPARIYTTRLPETFAQIRAWRALLDEYTAKDGQARILCTEDYEVPTMLKDYLGDAAHPGAQIPFYFLLVFSDRKTNATKLNQIIQDLVTVFPRSAWNWVTDNHDNWRVSSRFSREAVDAFNMLNLLLPGSASVYQGSELAMHDIPVRPDQRQDPLNGGPGRADSRDAHRAPMPWDSSRNAGFSKARKPWLPVHPSYWTSNVEIQENDPDSHLNTFKRIVALRKTPVVRLGDLKTYTPKDWVFMFTRSLKDETIVVLLNIGSETEDVCVKDVAPKLPDEMFVRVKSIGSLYDVGKKLRLGPGSHGSKCIEMRPQSGLVLSTSHGAAISFSLFMLLLTIVSTMIS</sequence>
<evidence type="ECO:0000256" key="3">
    <source>
        <dbReference type="ARBA" id="ARBA00012741"/>
    </source>
</evidence>
<evidence type="ECO:0000256" key="5">
    <source>
        <dbReference type="ARBA" id="ARBA00023295"/>
    </source>
</evidence>
<reference evidence="9" key="1">
    <citation type="submission" date="2021-12" db="EMBL/GenBank/DDBJ databases">
        <authorList>
            <person name="King R."/>
        </authorList>
    </citation>
    <scope>NUCLEOTIDE SEQUENCE</scope>
</reference>
<dbReference type="FunFam" id="3.90.400.10:FF:000001">
    <property type="entry name" value="Maltase A3, isoform A"/>
    <property type="match status" value="1"/>
</dbReference>
<feature type="transmembrane region" description="Helical" evidence="7">
    <location>
        <begin position="568"/>
        <end position="590"/>
    </location>
</feature>
<dbReference type="InterPro" id="IPR013780">
    <property type="entry name" value="Glyco_hydro_b"/>
</dbReference>
<comment type="similarity">
    <text evidence="2">Belongs to the glycosyl hydrolase 13 family.</text>
</comment>
<dbReference type="InterPro" id="IPR006047">
    <property type="entry name" value="GH13_cat_dom"/>
</dbReference>
<dbReference type="SMART" id="SM00642">
    <property type="entry name" value="Aamy"/>
    <property type="match status" value="1"/>
</dbReference>
<evidence type="ECO:0000256" key="6">
    <source>
        <dbReference type="SAM" id="MobiDB-lite"/>
    </source>
</evidence>
<organism evidence="9 10">
    <name type="scientific">Bemisia tabaci</name>
    <name type="common">Sweetpotato whitefly</name>
    <name type="synonym">Aleurodes tabaci</name>
    <dbReference type="NCBI Taxonomy" id="7038"/>
    <lineage>
        <taxon>Eukaryota</taxon>
        <taxon>Metazoa</taxon>
        <taxon>Ecdysozoa</taxon>
        <taxon>Arthropoda</taxon>
        <taxon>Hexapoda</taxon>
        <taxon>Insecta</taxon>
        <taxon>Pterygota</taxon>
        <taxon>Neoptera</taxon>
        <taxon>Paraneoptera</taxon>
        <taxon>Hemiptera</taxon>
        <taxon>Sternorrhyncha</taxon>
        <taxon>Aleyrodoidea</taxon>
        <taxon>Aleyrodidae</taxon>
        <taxon>Aleyrodinae</taxon>
        <taxon>Bemisia</taxon>
    </lineage>
</organism>
<dbReference type="PANTHER" id="PTHR10357">
    <property type="entry name" value="ALPHA-AMYLASE FAMILY MEMBER"/>
    <property type="match status" value="1"/>
</dbReference>
<comment type="catalytic activity">
    <reaction evidence="1">
        <text>Hydrolysis of terminal, non-reducing (1-&gt;4)-linked alpha-D-glucose residues with release of alpha-D-glucose.</text>
        <dbReference type="EC" id="3.2.1.20"/>
    </reaction>
</comment>
<evidence type="ECO:0000256" key="7">
    <source>
        <dbReference type="SAM" id="Phobius"/>
    </source>
</evidence>